<dbReference type="Proteomes" id="UP000184418">
    <property type="component" value="Unassembled WGS sequence"/>
</dbReference>
<dbReference type="GO" id="GO:0015074">
    <property type="term" value="P:DNA integration"/>
    <property type="evidence" value="ECO:0007669"/>
    <property type="project" value="InterPro"/>
</dbReference>
<evidence type="ECO:0000256" key="1">
    <source>
        <dbReference type="ARBA" id="ARBA00023125"/>
    </source>
</evidence>
<dbReference type="AlphaFoldDB" id="A0A1M6J4C6"/>
<name>A0A1M6J4C6_9BACT</name>
<dbReference type="STRING" id="1121955.SAMN02745146_3092"/>
<reference evidence="3 4" key="1">
    <citation type="submission" date="2016-11" db="EMBL/GenBank/DDBJ databases">
        <authorList>
            <person name="Jaros S."/>
            <person name="Januszkiewicz K."/>
            <person name="Wedrychowicz H."/>
        </authorList>
    </citation>
    <scope>NUCLEOTIDE SEQUENCE [LARGE SCALE GENOMIC DNA]</scope>
    <source>
        <strain evidence="3 4">DSM 21074</strain>
    </source>
</reference>
<evidence type="ECO:0000313" key="3">
    <source>
        <dbReference type="EMBL" id="SHJ41574.1"/>
    </source>
</evidence>
<evidence type="ECO:0000313" key="4">
    <source>
        <dbReference type="Proteomes" id="UP000184418"/>
    </source>
</evidence>
<keyword evidence="4" id="KW-1185">Reference proteome</keyword>
<evidence type="ECO:0000256" key="2">
    <source>
        <dbReference type="ARBA" id="ARBA00023172"/>
    </source>
</evidence>
<organism evidence="3 4">
    <name type="scientific">Hymenobacter daecheongensis DSM 21074</name>
    <dbReference type="NCBI Taxonomy" id="1121955"/>
    <lineage>
        <taxon>Bacteria</taxon>
        <taxon>Pseudomonadati</taxon>
        <taxon>Bacteroidota</taxon>
        <taxon>Cytophagia</taxon>
        <taxon>Cytophagales</taxon>
        <taxon>Hymenobacteraceae</taxon>
        <taxon>Hymenobacter</taxon>
    </lineage>
</organism>
<dbReference type="GO" id="GO:0003677">
    <property type="term" value="F:DNA binding"/>
    <property type="evidence" value="ECO:0007669"/>
    <property type="project" value="UniProtKB-KW"/>
</dbReference>
<dbReference type="GO" id="GO:0006310">
    <property type="term" value="P:DNA recombination"/>
    <property type="evidence" value="ECO:0007669"/>
    <property type="project" value="UniProtKB-KW"/>
</dbReference>
<dbReference type="InterPro" id="IPR010998">
    <property type="entry name" value="Integrase_recombinase_N"/>
</dbReference>
<accession>A0A1M6J4C6</accession>
<dbReference type="InterPro" id="IPR013762">
    <property type="entry name" value="Integrase-like_cat_sf"/>
</dbReference>
<dbReference type="Gene3D" id="1.10.150.130">
    <property type="match status" value="1"/>
</dbReference>
<dbReference type="InterPro" id="IPR011010">
    <property type="entry name" value="DNA_brk_join_enz"/>
</dbReference>
<keyword evidence="1" id="KW-0238">DNA-binding</keyword>
<keyword evidence="2" id="KW-0233">DNA recombination</keyword>
<protein>
    <submittedName>
        <fullName evidence="3">Site-specific recombinase XerD</fullName>
    </submittedName>
</protein>
<sequence length="457" mass="51954">METPKLFKRKISVRFYPRVAEADKLGRCPVRLTTRWHGQELQTDTGERVLLARPGKGEEMEVMWDAKGQRALGGRRLTPKEEEAGIPTHPDTVTNINARLGALEKNVIDTFNRLFDAAPYAQVSKAALVAALYPAAVMPAPVPVAAPAVASRTFRQVLEEWKAENRNLAKDSLRKYDQLATMMESWQPDLRPDQVTQKVAKEYQQHLLDLQKSDATIKVHFGGLRKCLEQLGLPHDMAWLQYSAKNAPQLDLEIEEVRKLIRWRPTSEVLAEERDRWLFQLFSGRRYEDLEKFDVRERITLTLEDGSQVPALLHAQGKTGNDAAVPLPPIAVRIGEHWKWHFPARTWQHRGDMIKEVAQAAGLTREWDDRLITGGKVVHNWRPVYQVIGTHTARHTAGTLLKQVSNGNKGLARLVLGHAEEDVTDRYAKDKARLLAPDVLKAWEKILGEWYDGEPAR</sequence>
<proteinExistence type="predicted"/>
<dbReference type="SUPFAM" id="SSF56349">
    <property type="entry name" value="DNA breaking-rejoining enzymes"/>
    <property type="match status" value="1"/>
</dbReference>
<dbReference type="Gene3D" id="1.10.443.10">
    <property type="entry name" value="Intergrase catalytic core"/>
    <property type="match status" value="1"/>
</dbReference>
<gene>
    <name evidence="3" type="ORF">SAMN02745146_3092</name>
</gene>
<dbReference type="EMBL" id="FQYN01000006">
    <property type="protein sequence ID" value="SHJ41574.1"/>
    <property type="molecule type" value="Genomic_DNA"/>
</dbReference>